<evidence type="ECO:0000313" key="17">
    <source>
        <dbReference type="EMBL" id="EPS45401.1"/>
    </source>
</evidence>
<dbReference type="InterPro" id="IPR011068">
    <property type="entry name" value="NuclTrfase_I-like_C"/>
</dbReference>
<dbReference type="Gene3D" id="3.30.70.590">
    <property type="entry name" value="Poly(A) polymerase predicted RNA binding domain"/>
    <property type="match status" value="1"/>
</dbReference>
<reference evidence="17 18" key="1">
    <citation type="journal article" date="2013" name="PLoS Genet.">
        <title>Genomic mechanisms accounting for the adaptation to parasitism in nematode-trapping fungi.</title>
        <authorList>
            <person name="Meerupati T."/>
            <person name="Andersson K.M."/>
            <person name="Friman E."/>
            <person name="Kumar D."/>
            <person name="Tunlid A."/>
            <person name="Ahren D."/>
        </authorList>
    </citation>
    <scope>NUCLEOTIDE SEQUENCE [LARGE SCALE GENOMIC DNA]</scope>
    <source>
        <strain evidence="17 18">CBS 200.50</strain>
    </source>
</reference>
<dbReference type="Pfam" id="PF07942">
    <property type="entry name" value="CARME"/>
    <property type="match status" value="1"/>
</dbReference>
<sequence>MMLNIYEYRGDEAEAKGIGIFDPSCEDEQSVLMATLASFYLYRRAAHYTFTHRRRRNFYSLPRAQQDILKTIGFQPTLDKIDECIERNATFAEALLKSGCDSFGIDVTTAEQWKHLADSGDMDKARSTLKQFMRDWSAEGAQERHECYGPILDAIDRLFGRLKPRCDARVLVPGAGLGRLAFEICRQGYACEGNEFSYHQLVASNFVLNNTTKADEFTIHPFCLSFSHHRSRGNQLRAITIPDVYPAAELNKPLEFEVPEGAHRRPAIYRYRPSQYFSMSAGEFVESYNNPGAKDTFDCVVTCFFIDTARNLLDYLETISNVLVTEGAWVNYGPLLWHWEGADATENKDGDAGRKNEVKSFEAVESGVEDAEAPQLPPGSNLDASASHTHTHAHSHDSDQPHTHPHNHSHSSEENAHSHANNGPEWRGSLEFTLEEVVQLARLYGFEFLEQKTGKTGYIEDERCMGRYIYEPEFWIAKKTDNVSEVVKTSLRSRYAGEEEGEGDASKETTAGEGNLEDEGEAKDGSGSSSFRLSSPSPSFLRHSSATNPTTKQTQWGVTPPISQALPTDQEVKINNELIEELKAMNSFESAEESQKRVDVLKRLQKITEEFVRQVYTSKGQNELATNSAGGKVFTYGSYRLGVVGPGSDIDTLVVAPKLVTREDFFTFYPPLLKALNKPNEPLIIEELAPVPDAFVPIIKFVMHGISIDLIFCRLGVTKVPPDMTLEDKNLLRGLDEKELRSLNGTRVTDEILTLVPVPAVFKHALRAIKIWAKCKAIYGNVYGFPGGVAWAMLVARICQLYPAAVSAVIVSKFFRILGQWTWPQPVLLKAIEDGPLNVRVWNPRLYPSDKNHLMPIITPAYPSMCSTHNITPSTKAVILGEMAKAADIVDRIITGGGSWKQLFERHSFFTKDYKYYLAVNASAKEEEASVKWSGLVESKIRHLVMKLEMCNDVIASARPYVKPFEKVQYCKDEEEARKIANGEKIENPPAAEAANSATGETAGEVPAGDKKEGVPVWITTFYIGVELVPGWTGSVNITWPAREFYQMCHGWEGYDEEMHCVKLDLKKNFALPDECFDFGKGDVKPSRPVVKKKVIRKVASSVEVSQGGTKRTHEENQTTNEFSRRCKTNEGEHAGPGPRLESWSAICKKRKNIFSPATTHNIDQNFYYHKLAIPHCHPHLLADYSDLDWLISE</sequence>
<dbReference type="SUPFAM" id="SSF55003">
    <property type="entry name" value="PAP/Archaeal CCA-adding enzyme, C-terminal domain"/>
    <property type="match status" value="1"/>
</dbReference>
<dbReference type="STRING" id="1284197.S8AWQ6"/>
<feature type="domain" description="Poly(A) polymerase RNA-binding" evidence="14">
    <location>
        <begin position="908"/>
        <end position="1081"/>
    </location>
</feature>
<dbReference type="Proteomes" id="UP000015100">
    <property type="component" value="Unassembled WGS sequence"/>
</dbReference>
<feature type="region of interest" description="Disordered" evidence="13">
    <location>
        <begin position="981"/>
        <end position="1009"/>
    </location>
</feature>
<evidence type="ECO:0000256" key="5">
    <source>
        <dbReference type="ARBA" id="ARBA00012388"/>
    </source>
</evidence>
<evidence type="ECO:0000256" key="8">
    <source>
        <dbReference type="ARBA" id="ARBA00022723"/>
    </source>
</evidence>
<gene>
    <name evidence="17" type="ORF">H072_653</name>
</gene>
<dbReference type="Pfam" id="PF04926">
    <property type="entry name" value="PAP_RNA-bind"/>
    <property type="match status" value="1"/>
</dbReference>
<feature type="compositionally biased region" description="Basic and acidic residues" evidence="13">
    <location>
        <begin position="1112"/>
        <end position="1134"/>
    </location>
</feature>
<dbReference type="EMBL" id="AQGS01000016">
    <property type="protein sequence ID" value="EPS45401.1"/>
    <property type="molecule type" value="Genomic_DNA"/>
</dbReference>
<evidence type="ECO:0000256" key="3">
    <source>
        <dbReference type="ARBA" id="ARBA00004123"/>
    </source>
</evidence>
<evidence type="ECO:0000256" key="6">
    <source>
        <dbReference type="ARBA" id="ARBA00022664"/>
    </source>
</evidence>
<dbReference type="PANTHER" id="PTHR10682:SF10">
    <property type="entry name" value="POLYNUCLEOTIDE ADENYLYLTRANSFERASE"/>
    <property type="match status" value="1"/>
</dbReference>
<dbReference type="eggNOG" id="KOG2798">
    <property type="taxonomic scope" value="Eukaryota"/>
</dbReference>
<name>S8AWQ6_DACHA</name>
<evidence type="ECO:0000259" key="15">
    <source>
        <dbReference type="Pfam" id="PF04928"/>
    </source>
</evidence>
<comment type="cofactor">
    <cofactor evidence="2">
        <name>Mg(2+)</name>
        <dbReference type="ChEBI" id="CHEBI:18420"/>
    </cofactor>
</comment>
<dbReference type="GO" id="GO:0005634">
    <property type="term" value="C:nucleus"/>
    <property type="evidence" value="ECO:0007669"/>
    <property type="project" value="UniProtKB-SubCell"/>
</dbReference>
<dbReference type="SUPFAM" id="SSF81631">
    <property type="entry name" value="PAP/OAS1 substrate-binding domain"/>
    <property type="match status" value="1"/>
</dbReference>
<keyword evidence="9" id="KW-0547">Nucleotide-binding</keyword>
<comment type="caution">
    <text evidence="17">The sequence shown here is derived from an EMBL/GenBank/DDBJ whole genome shotgun (WGS) entry which is preliminary data.</text>
</comment>
<dbReference type="FunFam" id="1.10.1410.10:FF:000001">
    <property type="entry name" value="Putative poly(A) polymerase gamma"/>
    <property type="match status" value="1"/>
</dbReference>
<dbReference type="InterPro" id="IPR007010">
    <property type="entry name" value="PolA_pol_RNA-bd_dom"/>
</dbReference>
<dbReference type="InterPro" id="IPR012901">
    <property type="entry name" value="CARME"/>
</dbReference>
<dbReference type="InterPro" id="IPR048840">
    <property type="entry name" value="PolA_pol_NTPase"/>
</dbReference>
<dbReference type="CDD" id="cd05402">
    <property type="entry name" value="NT_PAP_TUTase"/>
    <property type="match status" value="1"/>
</dbReference>
<evidence type="ECO:0000256" key="9">
    <source>
        <dbReference type="ARBA" id="ARBA00022741"/>
    </source>
</evidence>
<dbReference type="AlphaFoldDB" id="S8AWQ6"/>
<dbReference type="eggNOG" id="KOG2245">
    <property type="taxonomic scope" value="Eukaryota"/>
</dbReference>
<dbReference type="OMA" id="ITWPARE"/>
<organism evidence="17 18">
    <name type="scientific">Dactylellina haptotyla (strain CBS 200.50)</name>
    <name type="common">Nematode-trapping fungus</name>
    <name type="synonym">Monacrosporium haptotylum</name>
    <dbReference type="NCBI Taxonomy" id="1284197"/>
    <lineage>
        <taxon>Eukaryota</taxon>
        <taxon>Fungi</taxon>
        <taxon>Dikarya</taxon>
        <taxon>Ascomycota</taxon>
        <taxon>Pezizomycotina</taxon>
        <taxon>Orbiliomycetes</taxon>
        <taxon>Orbiliales</taxon>
        <taxon>Orbiliaceae</taxon>
        <taxon>Dactylellina</taxon>
    </lineage>
</organism>
<evidence type="ECO:0000256" key="4">
    <source>
        <dbReference type="ARBA" id="ARBA00010912"/>
    </source>
</evidence>
<dbReference type="SMART" id="SM01296">
    <property type="entry name" value="N2227"/>
    <property type="match status" value="1"/>
</dbReference>
<feature type="compositionally biased region" description="Polar residues" evidence="13">
    <location>
        <begin position="546"/>
        <end position="567"/>
    </location>
</feature>
<dbReference type="GO" id="GO:0005524">
    <property type="term" value="F:ATP binding"/>
    <property type="evidence" value="ECO:0007669"/>
    <property type="project" value="UniProtKB-KW"/>
</dbReference>
<dbReference type="GO" id="GO:1990817">
    <property type="term" value="F:poly(A) RNA polymerase activity"/>
    <property type="evidence" value="ECO:0007669"/>
    <property type="project" value="UniProtKB-EC"/>
</dbReference>
<dbReference type="GO" id="GO:0031123">
    <property type="term" value="P:RNA 3'-end processing"/>
    <property type="evidence" value="ECO:0007669"/>
    <property type="project" value="InterPro"/>
</dbReference>
<keyword evidence="8" id="KW-0479">Metal-binding</keyword>
<evidence type="ECO:0000259" key="16">
    <source>
        <dbReference type="Pfam" id="PF20750"/>
    </source>
</evidence>
<protein>
    <recommendedName>
        <fullName evidence="5">polynucleotide adenylyltransferase</fullName>
        <ecNumber evidence="5">2.7.7.19</ecNumber>
    </recommendedName>
</protein>
<keyword evidence="7" id="KW-0808">Transferase</keyword>
<dbReference type="Pfam" id="PF20750">
    <property type="entry name" value="PAP_NTPase"/>
    <property type="match status" value="1"/>
</dbReference>
<keyword evidence="12" id="KW-0539">Nucleus</keyword>
<evidence type="ECO:0000259" key="14">
    <source>
        <dbReference type="Pfam" id="PF04926"/>
    </source>
</evidence>
<dbReference type="Gene3D" id="1.10.1410.10">
    <property type="match status" value="1"/>
</dbReference>
<evidence type="ECO:0000256" key="1">
    <source>
        <dbReference type="ARBA" id="ARBA00001936"/>
    </source>
</evidence>
<dbReference type="InterPro" id="IPR029063">
    <property type="entry name" value="SAM-dependent_MTases_sf"/>
</dbReference>
<feature type="domain" description="Poly(A) polymerase central" evidence="15">
    <location>
        <begin position="761"/>
        <end position="906"/>
    </location>
</feature>
<feature type="compositionally biased region" description="Low complexity" evidence="13">
    <location>
        <begin position="525"/>
        <end position="545"/>
    </location>
</feature>
<evidence type="ECO:0000256" key="12">
    <source>
        <dbReference type="ARBA" id="ARBA00023242"/>
    </source>
</evidence>
<dbReference type="Pfam" id="PF04928">
    <property type="entry name" value="PAP_central"/>
    <property type="match status" value="1"/>
</dbReference>
<dbReference type="InterPro" id="IPR043519">
    <property type="entry name" value="NT_sf"/>
</dbReference>
<keyword evidence="6" id="KW-0507">mRNA processing</keyword>
<comment type="subcellular location">
    <subcellularLocation>
        <location evidence="3">Nucleus</location>
    </subcellularLocation>
</comment>
<keyword evidence="11" id="KW-0460">Magnesium</keyword>
<dbReference type="Gene3D" id="3.30.460.10">
    <property type="entry name" value="Beta Polymerase, domain 2"/>
    <property type="match status" value="1"/>
</dbReference>
<evidence type="ECO:0000256" key="10">
    <source>
        <dbReference type="ARBA" id="ARBA00022840"/>
    </source>
</evidence>
<dbReference type="SUPFAM" id="SSF53335">
    <property type="entry name" value="S-adenosyl-L-methionine-dependent methyltransferases"/>
    <property type="match status" value="1"/>
</dbReference>
<keyword evidence="18" id="KW-1185">Reference proteome</keyword>
<dbReference type="InterPro" id="IPR007012">
    <property type="entry name" value="PolA_pol_cen_dom"/>
</dbReference>
<dbReference type="OrthoDB" id="412748at2759"/>
<comment type="cofactor">
    <cofactor evidence="1">
        <name>Mn(2+)</name>
        <dbReference type="ChEBI" id="CHEBI:29035"/>
    </cofactor>
</comment>
<feature type="region of interest" description="Disordered" evidence="13">
    <location>
        <begin position="1106"/>
        <end position="1138"/>
    </location>
</feature>
<dbReference type="EC" id="2.7.7.19" evidence="5"/>
<keyword evidence="10" id="KW-0067">ATP-binding</keyword>
<dbReference type="SUPFAM" id="SSF81301">
    <property type="entry name" value="Nucleotidyltransferase"/>
    <property type="match status" value="1"/>
</dbReference>
<feature type="region of interest" description="Disordered" evidence="13">
    <location>
        <begin position="494"/>
        <end position="569"/>
    </location>
</feature>
<dbReference type="GO" id="GO:0003723">
    <property type="term" value="F:RNA binding"/>
    <property type="evidence" value="ECO:0007669"/>
    <property type="project" value="InterPro"/>
</dbReference>
<feature type="domain" description="Poly(A) polymerase nucleotidyltransferase" evidence="16">
    <location>
        <begin position="557"/>
        <end position="756"/>
    </location>
</feature>
<dbReference type="GO" id="GO:0008757">
    <property type="term" value="F:S-adenosylmethionine-dependent methyltransferase activity"/>
    <property type="evidence" value="ECO:0007669"/>
    <property type="project" value="InterPro"/>
</dbReference>
<dbReference type="HOGENOM" id="CLU_006420_0_0_1"/>
<proteinExistence type="inferred from homology"/>
<dbReference type="FunFam" id="3.30.460.10:FF:000002">
    <property type="entry name" value="Poly(A) polymerase alpha, putative"/>
    <property type="match status" value="1"/>
</dbReference>
<reference evidence="18" key="2">
    <citation type="submission" date="2013-04" db="EMBL/GenBank/DDBJ databases">
        <title>Genomic mechanisms accounting for the adaptation to parasitism in nematode-trapping fungi.</title>
        <authorList>
            <person name="Ahren D.G."/>
        </authorList>
    </citation>
    <scope>NUCLEOTIDE SEQUENCE [LARGE SCALE GENOMIC DNA]</scope>
    <source>
        <strain evidence="18">CBS 200.50</strain>
    </source>
</reference>
<evidence type="ECO:0000256" key="2">
    <source>
        <dbReference type="ARBA" id="ARBA00001946"/>
    </source>
</evidence>
<evidence type="ECO:0000256" key="7">
    <source>
        <dbReference type="ARBA" id="ARBA00022679"/>
    </source>
</evidence>
<comment type="similarity">
    <text evidence="4">Belongs to the poly(A) polymerase family.</text>
</comment>
<dbReference type="GO" id="GO:0046872">
    <property type="term" value="F:metal ion binding"/>
    <property type="evidence" value="ECO:0007669"/>
    <property type="project" value="UniProtKB-KW"/>
</dbReference>
<evidence type="ECO:0000256" key="13">
    <source>
        <dbReference type="SAM" id="MobiDB-lite"/>
    </source>
</evidence>
<evidence type="ECO:0000313" key="18">
    <source>
        <dbReference type="Proteomes" id="UP000015100"/>
    </source>
</evidence>
<feature type="compositionally biased region" description="Low complexity" evidence="13">
    <location>
        <begin position="988"/>
        <end position="1005"/>
    </location>
</feature>
<dbReference type="PANTHER" id="PTHR10682">
    <property type="entry name" value="POLY A POLYMERASE"/>
    <property type="match status" value="1"/>
</dbReference>
<accession>S8AWQ6</accession>
<dbReference type="GO" id="GO:0006397">
    <property type="term" value="P:mRNA processing"/>
    <property type="evidence" value="ECO:0007669"/>
    <property type="project" value="UniProtKB-KW"/>
</dbReference>
<evidence type="ECO:0000256" key="11">
    <source>
        <dbReference type="ARBA" id="ARBA00022842"/>
    </source>
</evidence>
<feature type="region of interest" description="Disordered" evidence="13">
    <location>
        <begin position="362"/>
        <end position="424"/>
    </location>
</feature>